<dbReference type="InterPro" id="IPR000792">
    <property type="entry name" value="Tscrpt_reg_LuxR_C"/>
</dbReference>
<evidence type="ECO:0000313" key="6">
    <source>
        <dbReference type="EMBL" id="MDW5598405.1"/>
    </source>
</evidence>
<name>A0ABU4HYL4_9ACTN</name>
<feature type="region of interest" description="Disordered" evidence="4">
    <location>
        <begin position="1"/>
        <end position="22"/>
    </location>
</feature>
<dbReference type="PROSITE" id="PS50043">
    <property type="entry name" value="HTH_LUXR_2"/>
    <property type="match status" value="1"/>
</dbReference>
<dbReference type="InterPro" id="IPR016032">
    <property type="entry name" value="Sig_transdc_resp-reg_C-effctor"/>
</dbReference>
<accession>A0ABU4HYL4</accession>
<evidence type="ECO:0000256" key="1">
    <source>
        <dbReference type="ARBA" id="ARBA00023015"/>
    </source>
</evidence>
<keyword evidence="2" id="KW-0238">DNA-binding</keyword>
<evidence type="ECO:0000256" key="3">
    <source>
        <dbReference type="ARBA" id="ARBA00023163"/>
    </source>
</evidence>
<protein>
    <submittedName>
        <fullName evidence="6">Helix-turn-helix transcriptional regulator</fullName>
    </submittedName>
</protein>
<organism evidence="6 7">
    <name type="scientific">Conexibacter stalactiti</name>
    <dbReference type="NCBI Taxonomy" id="1940611"/>
    <lineage>
        <taxon>Bacteria</taxon>
        <taxon>Bacillati</taxon>
        <taxon>Actinomycetota</taxon>
        <taxon>Thermoleophilia</taxon>
        <taxon>Solirubrobacterales</taxon>
        <taxon>Conexibacteraceae</taxon>
        <taxon>Conexibacter</taxon>
    </lineage>
</organism>
<sequence>RAAGLRRGRRGTRQRAAADGWEALTPSERRVAGLAAEGLSNPQIAERLVISRHTVATHISHALAKLGLRSRFELAAARRPS</sequence>
<dbReference type="Pfam" id="PF00196">
    <property type="entry name" value="GerE"/>
    <property type="match status" value="1"/>
</dbReference>
<dbReference type="SMART" id="SM00421">
    <property type="entry name" value="HTH_LUXR"/>
    <property type="match status" value="1"/>
</dbReference>
<feature type="compositionally biased region" description="Basic residues" evidence="4">
    <location>
        <begin position="1"/>
        <end position="13"/>
    </location>
</feature>
<evidence type="ECO:0000256" key="4">
    <source>
        <dbReference type="SAM" id="MobiDB-lite"/>
    </source>
</evidence>
<evidence type="ECO:0000313" key="7">
    <source>
        <dbReference type="Proteomes" id="UP001284601"/>
    </source>
</evidence>
<evidence type="ECO:0000259" key="5">
    <source>
        <dbReference type="PROSITE" id="PS50043"/>
    </source>
</evidence>
<feature type="domain" description="HTH luxR-type" evidence="5">
    <location>
        <begin position="17"/>
        <end position="81"/>
    </location>
</feature>
<dbReference type="Proteomes" id="UP001284601">
    <property type="component" value="Unassembled WGS sequence"/>
</dbReference>
<dbReference type="SUPFAM" id="SSF46894">
    <property type="entry name" value="C-terminal effector domain of the bipartite response regulators"/>
    <property type="match status" value="1"/>
</dbReference>
<dbReference type="PANTHER" id="PTHR44688">
    <property type="entry name" value="DNA-BINDING TRANSCRIPTIONAL ACTIVATOR DEVR_DOSR"/>
    <property type="match status" value="1"/>
</dbReference>
<dbReference type="PROSITE" id="PS00622">
    <property type="entry name" value="HTH_LUXR_1"/>
    <property type="match status" value="1"/>
</dbReference>
<dbReference type="RefSeq" id="WP_318600933.1">
    <property type="nucleotide sequence ID" value="NZ_JAWSTH010000140.1"/>
</dbReference>
<evidence type="ECO:0000256" key="2">
    <source>
        <dbReference type="ARBA" id="ARBA00023125"/>
    </source>
</evidence>
<dbReference type="InterPro" id="IPR036388">
    <property type="entry name" value="WH-like_DNA-bd_sf"/>
</dbReference>
<keyword evidence="7" id="KW-1185">Reference proteome</keyword>
<dbReference type="PANTHER" id="PTHR44688:SF16">
    <property type="entry name" value="DNA-BINDING TRANSCRIPTIONAL ACTIVATOR DEVR_DOSR"/>
    <property type="match status" value="1"/>
</dbReference>
<dbReference type="Gene3D" id="1.10.10.10">
    <property type="entry name" value="Winged helix-like DNA-binding domain superfamily/Winged helix DNA-binding domain"/>
    <property type="match status" value="1"/>
</dbReference>
<comment type="caution">
    <text evidence="6">The sequence shown here is derived from an EMBL/GenBank/DDBJ whole genome shotgun (WGS) entry which is preliminary data.</text>
</comment>
<dbReference type="EMBL" id="JAWSTH010000140">
    <property type="protein sequence ID" value="MDW5598405.1"/>
    <property type="molecule type" value="Genomic_DNA"/>
</dbReference>
<dbReference type="PRINTS" id="PR00038">
    <property type="entry name" value="HTHLUXR"/>
</dbReference>
<reference evidence="7" key="1">
    <citation type="submission" date="2023-07" db="EMBL/GenBank/DDBJ databases">
        <title>Conexibacter stalactiti sp. nov., isolated from stalactites in a lava cave and emended description of the genus Conexibacter.</title>
        <authorList>
            <person name="Lee S.D."/>
        </authorList>
    </citation>
    <scope>NUCLEOTIDE SEQUENCE [LARGE SCALE GENOMIC DNA]</scope>
    <source>
        <strain evidence="7">KCTC 39840</strain>
    </source>
</reference>
<gene>
    <name evidence="6" type="ORF">R7226_28860</name>
</gene>
<dbReference type="CDD" id="cd06170">
    <property type="entry name" value="LuxR_C_like"/>
    <property type="match status" value="1"/>
</dbReference>
<feature type="non-terminal residue" evidence="6">
    <location>
        <position position="1"/>
    </location>
</feature>
<proteinExistence type="predicted"/>
<keyword evidence="1" id="KW-0805">Transcription regulation</keyword>
<keyword evidence="3" id="KW-0804">Transcription</keyword>